<dbReference type="PROSITE" id="PS00356">
    <property type="entry name" value="HTH_LACI_1"/>
    <property type="match status" value="1"/>
</dbReference>
<dbReference type="InterPro" id="IPR000843">
    <property type="entry name" value="HTH_LacI"/>
</dbReference>
<keyword evidence="6" id="KW-1185">Reference proteome</keyword>
<name>A0ABT8SX86_9HYPH</name>
<dbReference type="PROSITE" id="PS50932">
    <property type="entry name" value="HTH_LACI_2"/>
    <property type="match status" value="1"/>
</dbReference>
<dbReference type="SUPFAM" id="SSF47413">
    <property type="entry name" value="lambda repressor-like DNA-binding domains"/>
    <property type="match status" value="1"/>
</dbReference>
<dbReference type="Pfam" id="PF00532">
    <property type="entry name" value="Peripla_BP_1"/>
    <property type="match status" value="1"/>
</dbReference>
<dbReference type="CDD" id="cd01575">
    <property type="entry name" value="PBP1_GntR"/>
    <property type="match status" value="1"/>
</dbReference>
<dbReference type="InterPro" id="IPR001761">
    <property type="entry name" value="Peripla_BP/Lac1_sug-bd_dom"/>
</dbReference>
<dbReference type="GO" id="GO:0003677">
    <property type="term" value="F:DNA binding"/>
    <property type="evidence" value="ECO:0007669"/>
    <property type="project" value="UniProtKB-KW"/>
</dbReference>
<dbReference type="Pfam" id="PF00356">
    <property type="entry name" value="LacI"/>
    <property type="match status" value="1"/>
</dbReference>
<reference evidence="5" key="1">
    <citation type="journal article" date="2015" name="Int. J. Syst. Evol. Microbiol.">
        <title>Rhizobium oryzicola sp. nov., potential plant-growth-promoting endophytic bacteria isolated from rice roots.</title>
        <authorList>
            <person name="Zhang X.X."/>
            <person name="Gao J.S."/>
            <person name="Cao Y.H."/>
            <person name="Sheirdil R.A."/>
            <person name="Wang X.C."/>
            <person name="Zhang L."/>
        </authorList>
    </citation>
    <scope>NUCLEOTIDE SEQUENCE</scope>
    <source>
        <strain evidence="5">05753</strain>
    </source>
</reference>
<evidence type="ECO:0000256" key="3">
    <source>
        <dbReference type="ARBA" id="ARBA00023163"/>
    </source>
</evidence>
<comment type="caution">
    <text evidence="5">The sequence shown here is derived from an EMBL/GenBank/DDBJ whole genome shotgun (WGS) entry which is preliminary data.</text>
</comment>
<dbReference type="PANTHER" id="PTHR30146:SF33">
    <property type="entry name" value="TRANSCRIPTIONAL REGULATOR"/>
    <property type="match status" value="1"/>
</dbReference>
<evidence type="ECO:0000256" key="2">
    <source>
        <dbReference type="ARBA" id="ARBA00023125"/>
    </source>
</evidence>
<evidence type="ECO:0000256" key="1">
    <source>
        <dbReference type="ARBA" id="ARBA00023015"/>
    </source>
</evidence>
<dbReference type="EMBL" id="JAUKWQ010000003">
    <property type="protein sequence ID" value="MDO1582961.1"/>
    <property type="molecule type" value="Genomic_DNA"/>
</dbReference>
<keyword evidence="1" id="KW-0805">Transcription regulation</keyword>
<dbReference type="RefSeq" id="WP_302077121.1">
    <property type="nucleotide sequence ID" value="NZ_JAUKWQ010000003.1"/>
</dbReference>
<proteinExistence type="predicted"/>
<evidence type="ECO:0000313" key="5">
    <source>
        <dbReference type="EMBL" id="MDO1582961.1"/>
    </source>
</evidence>
<evidence type="ECO:0000259" key="4">
    <source>
        <dbReference type="PROSITE" id="PS50932"/>
    </source>
</evidence>
<keyword evidence="2 5" id="KW-0238">DNA-binding</keyword>
<gene>
    <name evidence="5" type="ORF">Q2T52_12790</name>
</gene>
<accession>A0ABT8SX86</accession>
<keyword evidence="3" id="KW-0804">Transcription</keyword>
<protein>
    <submittedName>
        <fullName evidence="5">LacI family DNA-binding transcriptional regulator</fullName>
    </submittedName>
</protein>
<dbReference type="SMART" id="SM00354">
    <property type="entry name" value="HTH_LACI"/>
    <property type="match status" value="1"/>
</dbReference>
<dbReference type="Gene3D" id="3.40.50.2300">
    <property type="match status" value="2"/>
</dbReference>
<dbReference type="CDD" id="cd01392">
    <property type="entry name" value="HTH_LacI"/>
    <property type="match status" value="1"/>
</dbReference>
<dbReference type="Gene3D" id="1.10.260.40">
    <property type="entry name" value="lambda repressor-like DNA-binding domains"/>
    <property type="match status" value="1"/>
</dbReference>
<organism evidence="5 6">
    <name type="scientific">Rhizobium oryzicola</name>
    <dbReference type="NCBI Taxonomy" id="1232668"/>
    <lineage>
        <taxon>Bacteria</taxon>
        <taxon>Pseudomonadati</taxon>
        <taxon>Pseudomonadota</taxon>
        <taxon>Alphaproteobacteria</taxon>
        <taxon>Hyphomicrobiales</taxon>
        <taxon>Rhizobiaceae</taxon>
        <taxon>Rhizobium/Agrobacterium group</taxon>
        <taxon>Rhizobium</taxon>
    </lineage>
</organism>
<dbReference type="InterPro" id="IPR028082">
    <property type="entry name" value="Peripla_BP_I"/>
</dbReference>
<dbReference type="PANTHER" id="PTHR30146">
    <property type="entry name" value="LACI-RELATED TRANSCRIPTIONAL REPRESSOR"/>
    <property type="match status" value="1"/>
</dbReference>
<dbReference type="Proteomes" id="UP001169006">
    <property type="component" value="Unassembled WGS sequence"/>
</dbReference>
<feature type="domain" description="HTH lacI-type" evidence="4">
    <location>
        <begin position="20"/>
        <end position="74"/>
    </location>
</feature>
<dbReference type="InterPro" id="IPR010982">
    <property type="entry name" value="Lambda_DNA-bd_dom_sf"/>
</dbReference>
<reference evidence="5" key="2">
    <citation type="submission" date="2023-07" db="EMBL/GenBank/DDBJ databases">
        <authorList>
            <person name="Sun H."/>
        </authorList>
    </citation>
    <scope>NUCLEOTIDE SEQUENCE</scope>
    <source>
        <strain evidence="5">05753</strain>
    </source>
</reference>
<sequence>MTCAESEPALTPADQKSPLITLTDVAAEAGVGESTVSRVLRNHGSFSEKTRAKVMAAVEKLGYVPNKIAGALASTGSPLVAIIVPSLSNIVFADVLSGVTKALEAKGHQAVFAVTDYDPAKEEALVAAVLAWRPAAVMLVGLEHTDGTRRMLHASGCRVLELLDIDGEAIDIAVGFSHHEAGRQTAARLLESGYRNIAYVGHDLKHDMRSGKRFAGFLEGLANAGLELAEQEIRDAPSSVSEGRAGLADVLSRGRPIDAVYFSNDDMALGGYFHCLAERISIPDQIALMGFNALDICRHTPQPIASVFTPRIETGRRAAELFLEGAPSQVVDLGFTIVAGATI</sequence>
<dbReference type="SUPFAM" id="SSF53822">
    <property type="entry name" value="Periplasmic binding protein-like I"/>
    <property type="match status" value="1"/>
</dbReference>
<evidence type="ECO:0000313" key="6">
    <source>
        <dbReference type="Proteomes" id="UP001169006"/>
    </source>
</evidence>